<dbReference type="Pfam" id="PF02397">
    <property type="entry name" value="Bac_transf"/>
    <property type="match status" value="1"/>
</dbReference>
<gene>
    <name evidence="5" type="ORF">GCM10009654_51590</name>
</gene>
<evidence type="ECO:0000256" key="3">
    <source>
        <dbReference type="SAM" id="Phobius"/>
    </source>
</evidence>
<evidence type="ECO:0000259" key="4">
    <source>
        <dbReference type="Pfam" id="PF02397"/>
    </source>
</evidence>
<evidence type="ECO:0000256" key="2">
    <source>
        <dbReference type="SAM" id="MobiDB-lite"/>
    </source>
</evidence>
<comment type="caution">
    <text evidence="5">The sequence shown here is derived from an EMBL/GenBank/DDBJ whole genome shotgun (WGS) entry which is preliminary data.</text>
</comment>
<evidence type="ECO:0000256" key="1">
    <source>
        <dbReference type="ARBA" id="ARBA00006464"/>
    </source>
</evidence>
<keyword evidence="6" id="KW-1185">Reference proteome</keyword>
<feature type="domain" description="Bacterial sugar transferase" evidence="4">
    <location>
        <begin position="357"/>
        <end position="538"/>
    </location>
</feature>
<dbReference type="InterPro" id="IPR003362">
    <property type="entry name" value="Bact_transf"/>
</dbReference>
<keyword evidence="3" id="KW-1133">Transmembrane helix</keyword>
<dbReference type="PANTHER" id="PTHR30576">
    <property type="entry name" value="COLANIC BIOSYNTHESIS UDP-GLUCOSE LIPID CARRIER TRANSFERASE"/>
    <property type="match status" value="1"/>
</dbReference>
<evidence type="ECO:0000313" key="6">
    <source>
        <dbReference type="Proteomes" id="UP001501371"/>
    </source>
</evidence>
<name>A0ABN1V3R6_9ACTN</name>
<sequence length="543" mass="56388">MFAALLSSVVLLEEGQRDAVLGAQLVVGVTTLNAFAGLYRPHVTLSGLDQLPALGARIVVSWCAAAAVLAALFPAHALGFTALLSGVAVQTAVAVCCRSLIHTRRRALARDRLRSALVVGTGDSARRLTALLVQHPEYGLRPVGIASLATRRPGERGAEAAGGHGGAEDDAGAGATSATAADRSGVAGEAGGAAAPGGESAPGGPGGPAPADAPDLPVLTTVPEVQRAIIQNGVQEALFIGPSAGSVAVATAGAVTAEGAGAAPGTGAWAGAGPGAAAGLVAEYLPGPAAPVLETVVEHDRSALVALFHHYGCATSFVGVGPWETVADHDTMARHLWGFSWRRLEPPVARRGGRVAKRLLDVTITGPILVAASPVLLFCALAVRLADGPGVLFRQERVGQDGRPFTLLKFRTLRPTDEQESATRWNIAGDHRMSAVGNILRRTSLDELPQLWNVLRGDMSLVGPRPERPFFVANFTRTLPGYAARHRMPVGITGLAQVHGLRGDTSIEERSRFDNHYIDHWSLWQDICILVRTAASLVRPAGS</sequence>
<keyword evidence="3" id="KW-0472">Membrane</keyword>
<dbReference type="Proteomes" id="UP001501371">
    <property type="component" value="Unassembled WGS sequence"/>
</dbReference>
<dbReference type="PANTHER" id="PTHR30576:SF0">
    <property type="entry name" value="UNDECAPRENYL-PHOSPHATE N-ACETYLGALACTOSAMINYL 1-PHOSPHATE TRANSFERASE-RELATED"/>
    <property type="match status" value="1"/>
</dbReference>
<proteinExistence type="inferred from homology"/>
<feature type="compositionally biased region" description="Low complexity" evidence="2">
    <location>
        <begin position="172"/>
        <end position="187"/>
    </location>
</feature>
<feature type="transmembrane region" description="Helical" evidence="3">
    <location>
        <begin position="20"/>
        <end position="39"/>
    </location>
</feature>
<feature type="transmembrane region" description="Helical" evidence="3">
    <location>
        <begin position="79"/>
        <end position="101"/>
    </location>
</feature>
<feature type="transmembrane region" description="Helical" evidence="3">
    <location>
        <begin position="51"/>
        <end position="73"/>
    </location>
</feature>
<reference evidence="5 6" key="1">
    <citation type="journal article" date="2019" name="Int. J. Syst. Evol. Microbiol.">
        <title>The Global Catalogue of Microorganisms (GCM) 10K type strain sequencing project: providing services to taxonomists for standard genome sequencing and annotation.</title>
        <authorList>
            <consortium name="The Broad Institute Genomics Platform"/>
            <consortium name="The Broad Institute Genome Sequencing Center for Infectious Disease"/>
            <person name="Wu L."/>
            <person name="Ma J."/>
        </authorList>
    </citation>
    <scope>NUCLEOTIDE SEQUENCE [LARGE SCALE GENOMIC DNA]</scope>
    <source>
        <strain evidence="5 6">JCM 12696</strain>
    </source>
</reference>
<keyword evidence="3" id="KW-0812">Transmembrane</keyword>
<evidence type="ECO:0000313" key="5">
    <source>
        <dbReference type="EMBL" id="GAA1187685.1"/>
    </source>
</evidence>
<feature type="region of interest" description="Disordered" evidence="2">
    <location>
        <begin position="153"/>
        <end position="216"/>
    </location>
</feature>
<feature type="compositionally biased region" description="Gly residues" evidence="2">
    <location>
        <begin position="188"/>
        <end position="206"/>
    </location>
</feature>
<comment type="similarity">
    <text evidence="1">Belongs to the bacterial sugar transferase family.</text>
</comment>
<accession>A0ABN1V3R6</accession>
<organism evidence="5 6">
    <name type="scientific">Streptomyces hebeiensis</name>
    <dbReference type="NCBI Taxonomy" id="229486"/>
    <lineage>
        <taxon>Bacteria</taxon>
        <taxon>Bacillati</taxon>
        <taxon>Actinomycetota</taxon>
        <taxon>Actinomycetes</taxon>
        <taxon>Kitasatosporales</taxon>
        <taxon>Streptomycetaceae</taxon>
        <taxon>Streptomyces</taxon>
    </lineage>
</organism>
<protein>
    <recommendedName>
        <fullName evidence="4">Bacterial sugar transferase domain-containing protein</fullName>
    </recommendedName>
</protein>
<feature type="transmembrane region" description="Helical" evidence="3">
    <location>
        <begin position="359"/>
        <end position="383"/>
    </location>
</feature>
<dbReference type="EMBL" id="BAAAKV010000054">
    <property type="protein sequence ID" value="GAA1187685.1"/>
    <property type="molecule type" value="Genomic_DNA"/>
</dbReference>